<evidence type="ECO:0000313" key="8">
    <source>
        <dbReference type="Proteomes" id="UP001501243"/>
    </source>
</evidence>
<evidence type="ECO:0000256" key="4">
    <source>
        <dbReference type="HAMAP-Rule" id="MF_02071"/>
    </source>
</evidence>
<dbReference type="Gene3D" id="2.40.40.10">
    <property type="entry name" value="RlpA-like domain"/>
    <property type="match status" value="1"/>
</dbReference>
<keyword evidence="1" id="KW-0732">Signal</keyword>
<feature type="domain" description="SPOR" evidence="6">
    <location>
        <begin position="156"/>
        <end position="239"/>
    </location>
</feature>
<keyword evidence="2 4" id="KW-0456">Lyase</keyword>
<dbReference type="InterPro" id="IPR036680">
    <property type="entry name" value="SPOR-like_sf"/>
</dbReference>
<reference evidence="8" key="1">
    <citation type="journal article" date="2019" name="Int. J. Syst. Evol. Microbiol.">
        <title>The Global Catalogue of Microorganisms (GCM) 10K type strain sequencing project: providing services to taxonomists for standard genome sequencing and annotation.</title>
        <authorList>
            <consortium name="The Broad Institute Genomics Platform"/>
            <consortium name="The Broad Institute Genome Sequencing Center for Infectious Disease"/>
            <person name="Wu L."/>
            <person name="Ma J."/>
        </authorList>
    </citation>
    <scope>NUCLEOTIDE SEQUENCE [LARGE SCALE GENOMIC DNA]</scope>
    <source>
        <strain evidence="8">JCM 17841</strain>
    </source>
</reference>
<dbReference type="SUPFAM" id="SSF110997">
    <property type="entry name" value="Sporulation related repeat"/>
    <property type="match status" value="1"/>
</dbReference>
<dbReference type="NCBIfam" id="TIGR00413">
    <property type="entry name" value="rlpA"/>
    <property type="match status" value="1"/>
</dbReference>
<dbReference type="PANTHER" id="PTHR34183">
    <property type="entry name" value="ENDOLYTIC PEPTIDOGLYCAN TRANSGLYCOSYLASE RLPA"/>
    <property type="match status" value="1"/>
</dbReference>
<dbReference type="Gene3D" id="3.30.70.1070">
    <property type="entry name" value="Sporulation related repeat"/>
    <property type="match status" value="1"/>
</dbReference>
<dbReference type="InterPro" id="IPR012997">
    <property type="entry name" value="RplA"/>
</dbReference>
<name>A0ABP8QJJ0_9BACT</name>
<sequence>MAREGYATLLRGRASWYGRRFQGRRTTSGERFNRHEYTCAHKTLPFGTRLRVTNLTNGATVVVRVTDRGPFRHERIIDLAEVAARPLGIVDAGAATVVAEVVDSTTPLGIADTPENLAALRAGDPNPEAPFTAYLLPEVPAVSVALAAMPASPATAAKAPQFVVQAGTFIDAQHARAMQARILTIDPALPAEVLTVTVDGRAANRVVVGQLASWLAAETVRRNLQLWGIAGLVCQVPTGQAAADPDKPVLAVATSLK</sequence>
<proteinExistence type="inferred from homology"/>
<evidence type="ECO:0000313" key="7">
    <source>
        <dbReference type="EMBL" id="GAA4502778.1"/>
    </source>
</evidence>
<evidence type="ECO:0000256" key="1">
    <source>
        <dbReference type="ARBA" id="ARBA00022729"/>
    </source>
</evidence>
<dbReference type="PROSITE" id="PS51724">
    <property type="entry name" value="SPOR"/>
    <property type="match status" value="1"/>
</dbReference>
<comment type="caution">
    <text evidence="7">The sequence shown here is derived from an EMBL/GenBank/DDBJ whole genome shotgun (WGS) entry which is preliminary data.</text>
</comment>
<evidence type="ECO:0000259" key="6">
    <source>
        <dbReference type="PROSITE" id="PS51724"/>
    </source>
</evidence>
<dbReference type="InterPro" id="IPR034718">
    <property type="entry name" value="RlpA"/>
</dbReference>
<dbReference type="PANTHER" id="PTHR34183:SF8">
    <property type="entry name" value="ENDOLYTIC PEPTIDOGLYCAN TRANSGLYCOSYLASE RLPA-RELATED"/>
    <property type="match status" value="1"/>
</dbReference>
<evidence type="ECO:0000256" key="5">
    <source>
        <dbReference type="RuleBase" id="RU003495"/>
    </source>
</evidence>
<dbReference type="HAMAP" id="MF_02071">
    <property type="entry name" value="RlpA"/>
    <property type="match status" value="1"/>
</dbReference>
<dbReference type="EMBL" id="BAABGQ010000006">
    <property type="protein sequence ID" value="GAA4502778.1"/>
    <property type="molecule type" value="Genomic_DNA"/>
</dbReference>
<dbReference type="InterPro" id="IPR009009">
    <property type="entry name" value="RlpA-like_DPBB"/>
</dbReference>
<dbReference type="InterPro" id="IPR036908">
    <property type="entry name" value="RlpA-like_sf"/>
</dbReference>
<accession>A0ABP8QJJ0</accession>
<protein>
    <recommendedName>
        <fullName evidence="4">Probable endolytic peptidoglycan transglycosylase RlpA</fullName>
        <ecNumber evidence="4">4.2.2.-</ecNumber>
    </recommendedName>
</protein>
<dbReference type="SUPFAM" id="SSF50685">
    <property type="entry name" value="Barwin-like endoglucanases"/>
    <property type="match status" value="1"/>
</dbReference>
<evidence type="ECO:0000256" key="2">
    <source>
        <dbReference type="ARBA" id="ARBA00023239"/>
    </source>
</evidence>
<dbReference type="Proteomes" id="UP001501243">
    <property type="component" value="Unassembled WGS sequence"/>
</dbReference>
<evidence type="ECO:0000256" key="3">
    <source>
        <dbReference type="ARBA" id="ARBA00023316"/>
    </source>
</evidence>
<keyword evidence="3 4" id="KW-0961">Cell wall biogenesis/degradation</keyword>
<gene>
    <name evidence="4" type="primary">rlpA</name>
    <name evidence="7" type="ORF">GCM10023172_26580</name>
</gene>
<organism evidence="7 8">
    <name type="scientific">Hymenobacter ginsengisoli</name>
    <dbReference type="NCBI Taxonomy" id="1051626"/>
    <lineage>
        <taxon>Bacteria</taxon>
        <taxon>Pseudomonadati</taxon>
        <taxon>Bacteroidota</taxon>
        <taxon>Cytophagia</taxon>
        <taxon>Cytophagales</taxon>
        <taxon>Hymenobacteraceae</taxon>
        <taxon>Hymenobacter</taxon>
    </lineage>
</organism>
<dbReference type="EC" id="4.2.2.-" evidence="4"/>
<keyword evidence="8" id="KW-1185">Reference proteome</keyword>
<comment type="function">
    <text evidence="4">Lytic transglycosylase with a strong preference for naked glycan strands that lack stem peptides.</text>
</comment>
<dbReference type="InterPro" id="IPR007730">
    <property type="entry name" value="SPOR-like_dom"/>
</dbReference>
<dbReference type="Pfam" id="PF03330">
    <property type="entry name" value="DPBB_1"/>
    <property type="match status" value="1"/>
</dbReference>
<dbReference type="CDD" id="cd22268">
    <property type="entry name" value="DPBB_RlpA-like"/>
    <property type="match status" value="1"/>
</dbReference>
<comment type="similarity">
    <text evidence="4 5">Belongs to the RlpA family.</text>
</comment>